<protein>
    <submittedName>
        <fullName evidence="1">DUF177 domain-containing protein</fullName>
    </submittedName>
</protein>
<dbReference type="Proteomes" id="UP000290253">
    <property type="component" value="Unassembled WGS sequence"/>
</dbReference>
<dbReference type="OrthoDB" id="9790372at2"/>
<accession>A0A4Q1SIE5</accession>
<proteinExistence type="predicted"/>
<dbReference type="RefSeq" id="WP_129207157.1">
    <property type="nucleotide sequence ID" value="NZ_BMGU01000001.1"/>
</dbReference>
<dbReference type="AlphaFoldDB" id="A0A4Q1SIE5"/>
<evidence type="ECO:0000313" key="2">
    <source>
        <dbReference type="Proteomes" id="UP000290253"/>
    </source>
</evidence>
<dbReference type="PANTHER" id="PTHR34374">
    <property type="entry name" value="LARGE RIBOSOMAL RNA SUBUNIT ACCUMULATION PROTEIN YCED HOMOLOG 1, CHLOROPLASTIC"/>
    <property type="match status" value="1"/>
</dbReference>
<keyword evidence="2" id="KW-1185">Reference proteome</keyword>
<gene>
    <name evidence="1" type="ORF">ESZ00_05600</name>
</gene>
<reference evidence="1 2" key="1">
    <citation type="journal article" date="2016" name="Int. J. Syst. Evol. Microbiol.">
        <title>Acidipila dinghuensis sp. nov., an acidobacterium isolated from forest soil.</title>
        <authorList>
            <person name="Jiang Y.W."/>
            <person name="Wang J."/>
            <person name="Chen M.H."/>
            <person name="Lv Y.Y."/>
            <person name="Qiu L.H."/>
        </authorList>
    </citation>
    <scope>NUCLEOTIDE SEQUENCE [LARGE SCALE GENOMIC DNA]</scope>
    <source>
        <strain evidence="1 2">DHOF10</strain>
    </source>
</reference>
<dbReference type="Pfam" id="PF02620">
    <property type="entry name" value="YceD"/>
    <property type="match status" value="1"/>
</dbReference>
<dbReference type="InterPro" id="IPR003772">
    <property type="entry name" value="YceD"/>
</dbReference>
<name>A0A4Q1SIE5_9BACT</name>
<comment type="caution">
    <text evidence="1">The sequence shown here is derived from an EMBL/GenBank/DDBJ whole genome shotgun (WGS) entry which is preliminary data.</text>
</comment>
<evidence type="ECO:0000313" key="1">
    <source>
        <dbReference type="EMBL" id="RXS97378.1"/>
    </source>
</evidence>
<organism evidence="1 2">
    <name type="scientific">Silvibacterium dinghuense</name>
    <dbReference type="NCBI Taxonomy" id="1560006"/>
    <lineage>
        <taxon>Bacteria</taxon>
        <taxon>Pseudomonadati</taxon>
        <taxon>Acidobacteriota</taxon>
        <taxon>Terriglobia</taxon>
        <taxon>Terriglobales</taxon>
        <taxon>Acidobacteriaceae</taxon>
        <taxon>Silvibacterium</taxon>
    </lineage>
</organism>
<dbReference type="EMBL" id="SDMK01000001">
    <property type="protein sequence ID" value="RXS97378.1"/>
    <property type="molecule type" value="Genomic_DNA"/>
</dbReference>
<sequence length="183" mass="20070">MQITVLDLEREPLEFNLALPPGAIQYGEEVTQTGDLAVKGRADLIEEHRGPRDIVSDIRLRASYKGDVEISCARCLEPVPHAVSGEFDLIFRPLGADKDGGEHSISASETEIGYYQDGGLALEDVLREQVLLSLPVRTLCREDCKGLCPHCGRDLNSESCTCEAASSDPRWSALSDLRSRIKS</sequence>
<dbReference type="PANTHER" id="PTHR34374:SF1">
    <property type="entry name" value="LARGE RIBOSOMAL RNA SUBUNIT ACCUMULATION PROTEIN YCED HOMOLOG 1, CHLOROPLASTIC"/>
    <property type="match status" value="1"/>
</dbReference>